<gene>
    <name evidence="6" type="ORF">B7P43_G04733</name>
</gene>
<evidence type="ECO:0000256" key="2">
    <source>
        <dbReference type="ARBA" id="ARBA00022723"/>
    </source>
</evidence>
<keyword evidence="2" id="KW-0479">Metal-binding</keyword>
<evidence type="ECO:0000313" key="7">
    <source>
        <dbReference type="Proteomes" id="UP000235965"/>
    </source>
</evidence>
<dbReference type="GO" id="GO:0046872">
    <property type="term" value="F:metal ion binding"/>
    <property type="evidence" value="ECO:0007669"/>
    <property type="project" value="UniProtKB-KW"/>
</dbReference>
<dbReference type="AlphaFoldDB" id="A0A2J7PKL9"/>
<name>A0A2J7PKL9_9NEOP</name>
<dbReference type="EMBL" id="NEVH01024535">
    <property type="protein sequence ID" value="PNF16883.1"/>
    <property type="molecule type" value="Genomic_DNA"/>
</dbReference>
<dbReference type="PANTHER" id="PTHR13994:SF13">
    <property type="entry name" value="FI03680P"/>
    <property type="match status" value="1"/>
</dbReference>
<dbReference type="SUPFAM" id="SSF55811">
    <property type="entry name" value="Nudix"/>
    <property type="match status" value="1"/>
</dbReference>
<dbReference type="PROSITE" id="PS51462">
    <property type="entry name" value="NUDIX"/>
    <property type="match status" value="1"/>
</dbReference>
<evidence type="ECO:0000256" key="3">
    <source>
        <dbReference type="ARBA" id="ARBA00022801"/>
    </source>
</evidence>
<dbReference type="PANTHER" id="PTHR13994">
    <property type="entry name" value="NUDIX HYDROLASE RELATED"/>
    <property type="match status" value="1"/>
</dbReference>
<dbReference type="Gene3D" id="3.40.630.30">
    <property type="match status" value="1"/>
</dbReference>
<evidence type="ECO:0000256" key="4">
    <source>
        <dbReference type="RuleBase" id="RU003476"/>
    </source>
</evidence>
<dbReference type="Pfam" id="PF18290">
    <property type="entry name" value="Nudix_hydro"/>
    <property type="match status" value="1"/>
</dbReference>
<keyword evidence="7" id="KW-1185">Reference proteome</keyword>
<feature type="domain" description="Nudix hydrolase" evidence="5">
    <location>
        <begin position="164"/>
        <end position="292"/>
    </location>
</feature>
<dbReference type="Proteomes" id="UP000235965">
    <property type="component" value="Unassembled WGS sequence"/>
</dbReference>
<dbReference type="Gene3D" id="3.90.79.10">
    <property type="entry name" value="Nucleoside Triphosphate Pyrophosphohydrolase"/>
    <property type="match status" value="1"/>
</dbReference>
<organism evidence="6 7">
    <name type="scientific">Cryptotermes secundus</name>
    <dbReference type="NCBI Taxonomy" id="105785"/>
    <lineage>
        <taxon>Eukaryota</taxon>
        <taxon>Metazoa</taxon>
        <taxon>Ecdysozoa</taxon>
        <taxon>Arthropoda</taxon>
        <taxon>Hexapoda</taxon>
        <taxon>Insecta</taxon>
        <taxon>Pterygota</taxon>
        <taxon>Neoptera</taxon>
        <taxon>Polyneoptera</taxon>
        <taxon>Dictyoptera</taxon>
        <taxon>Blattodea</taxon>
        <taxon>Blattoidea</taxon>
        <taxon>Termitoidae</taxon>
        <taxon>Kalotermitidae</taxon>
        <taxon>Cryptotermitinae</taxon>
        <taxon>Cryptotermes</taxon>
    </lineage>
</organism>
<dbReference type="InterPro" id="IPR020476">
    <property type="entry name" value="Nudix_hydrolase"/>
</dbReference>
<comment type="caution">
    <text evidence="6">The sequence shown here is derived from an EMBL/GenBank/DDBJ whole genome shotgun (WGS) entry which is preliminary data.</text>
</comment>
<accession>A0A2J7PKL9</accession>
<dbReference type="InParanoid" id="A0A2J7PKL9"/>
<proteinExistence type="inferred from homology"/>
<dbReference type="InterPro" id="IPR003293">
    <property type="entry name" value="Nudix_hydrolase6-like"/>
</dbReference>
<dbReference type="GO" id="GO:0047631">
    <property type="term" value="F:ADP-ribose diphosphatase activity"/>
    <property type="evidence" value="ECO:0007669"/>
    <property type="project" value="TreeGrafter"/>
</dbReference>
<evidence type="ECO:0000313" key="6">
    <source>
        <dbReference type="EMBL" id="PNF16883.1"/>
    </source>
</evidence>
<dbReference type="OrthoDB" id="447842at2759"/>
<dbReference type="FunFam" id="3.40.630.30:FF:000016">
    <property type="entry name" value="nudix hydrolase 2"/>
    <property type="match status" value="1"/>
</dbReference>
<dbReference type="InterPro" id="IPR020084">
    <property type="entry name" value="NUDIX_hydrolase_CS"/>
</dbReference>
<dbReference type="InterPro" id="IPR000086">
    <property type="entry name" value="NUDIX_hydrolase_dom"/>
</dbReference>
<dbReference type="FunCoup" id="A0A2J7PKL9">
    <property type="interactions" value="10"/>
</dbReference>
<dbReference type="GO" id="GO:0051287">
    <property type="term" value="F:NAD binding"/>
    <property type="evidence" value="ECO:0007669"/>
    <property type="project" value="TreeGrafter"/>
</dbReference>
<dbReference type="FunFam" id="3.90.79.10:FF:000015">
    <property type="entry name" value="Nudix hydrolase 8"/>
    <property type="match status" value="1"/>
</dbReference>
<reference evidence="6 7" key="1">
    <citation type="submission" date="2017-12" db="EMBL/GenBank/DDBJ databases">
        <title>Hemimetabolous genomes reveal molecular basis of termite eusociality.</title>
        <authorList>
            <person name="Harrison M.C."/>
            <person name="Jongepier E."/>
            <person name="Robertson H.M."/>
            <person name="Arning N."/>
            <person name="Bitard-Feildel T."/>
            <person name="Chao H."/>
            <person name="Childers C.P."/>
            <person name="Dinh H."/>
            <person name="Doddapaneni H."/>
            <person name="Dugan S."/>
            <person name="Gowin J."/>
            <person name="Greiner C."/>
            <person name="Han Y."/>
            <person name="Hu H."/>
            <person name="Hughes D.S.T."/>
            <person name="Huylmans A.-K."/>
            <person name="Kemena C."/>
            <person name="Kremer L.P.M."/>
            <person name="Lee S.L."/>
            <person name="Lopez-Ezquerra A."/>
            <person name="Mallet L."/>
            <person name="Monroy-Kuhn J.M."/>
            <person name="Moser A."/>
            <person name="Murali S.C."/>
            <person name="Muzny D.M."/>
            <person name="Otani S."/>
            <person name="Piulachs M.-D."/>
            <person name="Poelchau M."/>
            <person name="Qu J."/>
            <person name="Schaub F."/>
            <person name="Wada-Katsumata A."/>
            <person name="Worley K.C."/>
            <person name="Xie Q."/>
            <person name="Ylla G."/>
            <person name="Poulsen M."/>
            <person name="Gibbs R.A."/>
            <person name="Schal C."/>
            <person name="Richards S."/>
            <person name="Belles X."/>
            <person name="Korb J."/>
            <person name="Bornberg-Bauer E."/>
        </authorList>
    </citation>
    <scope>NUCLEOTIDE SEQUENCE [LARGE SCALE GENOMIC DNA]</scope>
    <source>
        <tissue evidence="6">Whole body</tissue>
    </source>
</reference>
<comment type="similarity">
    <text evidence="1 4">Belongs to the Nudix hydrolase family.</text>
</comment>
<dbReference type="PRINTS" id="PR01356">
    <property type="entry name" value="GFGPROTEIN"/>
</dbReference>
<dbReference type="GO" id="GO:0035529">
    <property type="term" value="F:NADH pyrophosphatase activity"/>
    <property type="evidence" value="ECO:0007669"/>
    <property type="project" value="TreeGrafter"/>
</dbReference>
<dbReference type="InterPro" id="IPR040618">
    <property type="entry name" value="Pre-Nudix"/>
</dbReference>
<dbReference type="Pfam" id="PF00293">
    <property type="entry name" value="NUDIX"/>
    <property type="match status" value="1"/>
</dbReference>
<dbReference type="STRING" id="105785.A0A2J7PKL9"/>
<dbReference type="CDD" id="cd04670">
    <property type="entry name" value="NUDIX_ASFGF2_Nudt6"/>
    <property type="match status" value="1"/>
</dbReference>
<evidence type="ECO:0000259" key="5">
    <source>
        <dbReference type="PROSITE" id="PS51462"/>
    </source>
</evidence>
<dbReference type="PROSITE" id="PS00893">
    <property type="entry name" value="NUDIX_BOX"/>
    <property type="match status" value="1"/>
</dbReference>
<protein>
    <recommendedName>
        <fullName evidence="5">Nudix hydrolase domain-containing protein</fullName>
    </recommendedName>
</protein>
<dbReference type="PRINTS" id="PR00502">
    <property type="entry name" value="NUDIXFAMILY"/>
</dbReference>
<sequence length="350" mass="40445">MCNILSRSLKGNIFVVNVQKITRPGTRGKCSYCKSFRFNNTNCKSRLICQGVCKNLIKTMTAVEGVTSNQVFQGQEDRFRGITVDSSREPCDVNAFPKKLEASLKHWTVKSFRGIWFKVTLEHADWVPILAENEFQFHHAKPGYVMMYRWLPTAEECNIPPYAHTMTGVGAVVVNDAHEILVVKEKFFAIPHWKFPGGYLEPGEDIGDAAVREVFEETNVKTEFQFLISLRHTHHGMFKCSDIYFIVGLKPISEEISKCNREIAACKWMKVEDFLRHPNVHQTNRFFVRKYLEYLKNRVTVECVKDIHPLLQKPQCVYSIDFNPDAVSSEELYRKPHETSCCRMEGYMVP</sequence>
<keyword evidence="3 4" id="KW-0378">Hydrolase</keyword>
<dbReference type="InterPro" id="IPR015797">
    <property type="entry name" value="NUDIX_hydrolase-like_dom_sf"/>
</dbReference>
<evidence type="ECO:0000256" key="1">
    <source>
        <dbReference type="ARBA" id="ARBA00005582"/>
    </source>
</evidence>